<protein>
    <submittedName>
        <fullName evidence="1">Uncharacterized protein</fullName>
    </submittedName>
</protein>
<evidence type="ECO:0000313" key="1">
    <source>
        <dbReference type="EMBL" id="QGM28263.1"/>
    </source>
</evidence>
<proteinExistence type="predicted"/>
<dbReference type="Proteomes" id="UP000405075">
    <property type="component" value="Chromosome"/>
</dbReference>
<dbReference type="EMBL" id="CP046045">
    <property type="protein sequence ID" value="QGM28263.1"/>
    <property type="molecule type" value="Genomic_DNA"/>
</dbReference>
<sequence length="93" mass="10557">MTLFQVLLNLQQFSDEMHIYVQHPWTLESDAIVCSQTAFTATMPEPPATYTYFLDAALCKALLAQSESRNLCLQDSCMAMIEYALQNKTEINT</sequence>
<organism evidence="1 2">
    <name type="scientific">Acinetobacter towneri</name>
    <dbReference type="NCBI Taxonomy" id="202956"/>
    <lineage>
        <taxon>Bacteria</taxon>
        <taxon>Pseudomonadati</taxon>
        <taxon>Pseudomonadota</taxon>
        <taxon>Gammaproteobacteria</taxon>
        <taxon>Moraxellales</taxon>
        <taxon>Moraxellaceae</taxon>
        <taxon>Acinetobacter</taxon>
    </lineage>
</organism>
<evidence type="ECO:0000313" key="2">
    <source>
        <dbReference type="Proteomes" id="UP000405075"/>
    </source>
</evidence>
<dbReference type="RefSeq" id="WP_154320994.1">
    <property type="nucleotide sequence ID" value="NZ_CP046045.1"/>
</dbReference>
<accession>A0AAP9GV85</accession>
<gene>
    <name evidence="1" type="ORF">GJD93_11500</name>
</gene>
<reference evidence="2" key="1">
    <citation type="submission" date="2019-11" db="EMBL/GenBank/DDBJ databases">
        <title>Escherichia coli 1916D6.</title>
        <authorList>
            <person name="Yao H."/>
            <person name="Du X."/>
            <person name="Yu R."/>
            <person name="Li A."/>
        </authorList>
    </citation>
    <scope>NUCLEOTIDE SEQUENCE [LARGE SCALE GENOMIC DNA]</scope>
    <source>
        <strain evidence="2">19110F47</strain>
    </source>
</reference>
<dbReference type="AlphaFoldDB" id="A0AAP9GV85"/>
<name>A0AAP9GV85_9GAMM</name>